<feature type="transmembrane region" description="Helical" evidence="1">
    <location>
        <begin position="71"/>
        <end position="91"/>
    </location>
</feature>
<keyword evidence="1" id="KW-0812">Transmembrane</keyword>
<keyword evidence="1" id="KW-0472">Membrane</keyword>
<dbReference type="Proteomes" id="UP001623660">
    <property type="component" value="Unassembled WGS sequence"/>
</dbReference>
<accession>A0ABW8SI39</accession>
<sequence>MNLVVGSINFLRKSRHAKLIASIVIAVILAISVYAYLPVLSLRFSSLWYCLIVVSIIIELVFWKRSTWIKLLPALIIAIYVILVVASSPLFRSYSYRNLLPPIEEKNFSSSINPVDITQVPTVNPDYARLLADKKIGQDATLGSRAELGDLTLQSINNKLYYVAPLLHSGFFKWAVNGSTPGYIMVSATDDQDVKLVTNYSIVYQPKAWFGQNASRKIYTSGNEFKGFCDMTFEIDNSGKPFWTASIYEHKIGLSGVKVIGVAILNATTGEVKNYSLNNIPTWVDRVQPASVVKDNIDYYGKYIHGIFNFSGNDKFQTTSDLSLIYNKGKCYFYSGITSIGSDSSTIGFTLTDSKTEKTTEFKISGATENSAMKSAEGKVQNLNYSASFPVLINVQNVPTYFTTLNDKTGLTKMFAMVSVVNYNIVGVGNSIQECQSNYIETLSEKGNSLNESSGSMKSVKGTINRIGSYINNNSTYYTFTLKEQPNKIYSASPQLSAKLPLTGIGDAVIIKYVDTKQPVQSLNSFDNLSITEVNTGK</sequence>
<proteinExistence type="predicted"/>
<evidence type="ECO:0000256" key="1">
    <source>
        <dbReference type="SAM" id="Phobius"/>
    </source>
</evidence>
<dbReference type="RefSeq" id="WP_406791806.1">
    <property type="nucleotide sequence ID" value="NZ_JBJHZX010000011.1"/>
</dbReference>
<evidence type="ECO:0000313" key="2">
    <source>
        <dbReference type="EMBL" id="MFL0195687.1"/>
    </source>
</evidence>
<name>A0ABW8SI39_9CLOT</name>
<keyword evidence="3" id="KW-1185">Reference proteome</keyword>
<gene>
    <name evidence="2" type="ORF">ACJDU8_08950</name>
</gene>
<evidence type="ECO:0000313" key="3">
    <source>
        <dbReference type="Proteomes" id="UP001623660"/>
    </source>
</evidence>
<feature type="transmembrane region" description="Helical" evidence="1">
    <location>
        <begin position="19"/>
        <end position="40"/>
    </location>
</feature>
<organism evidence="2 3">
    <name type="scientific">Candidatus Clostridium eludens</name>
    <dbReference type="NCBI Taxonomy" id="3381663"/>
    <lineage>
        <taxon>Bacteria</taxon>
        <taxon>Bacillati</taxon>
        <taxon>Bacillota</taxon>
        <taxon>Clostridia</taxon>
        <taxon>Eubacteriales</taxon>
        <taxon>Clostridiaceae</taxon>
        <taxon>Clostridium</taxon>
    </lineage>
</organism>
<comment type="caution">
    <text evidence="2">The sequence shown here is derived from an EMBL/GenBank/DDBJ whole genome shotgun (WGS) entry which is preliminary data.</text>
</comment>
<protein>
    <submittedName>
        <fullName evidence="2">Cell shape-determining protein</fullName>
    </submittedName>
</protein>
<reference evidence="2 3" key="1">
    <citation type="submission" date="2024-11" db="EMBL/GenBank/DDBJ databases">
        <authorList>
            <person name="Heng Y.C."/>
            <person name="Lim A.C.H."/>
            <person name="Lee J.K.Y."/>
            <person name="Kittelmann S."/>
        </authorList>
    </citation>
    <scope>NUCLEOTIDE SEQUENCE [LARGE SCALE GENOMIC DNA]</scope>
    <source>
        <strain evidence="2 3">WILCCON 0269</strain>
    </source>
</reference>
<keyword evidence="1" id="KW-1133">Transmembrane helix</keyword>
<dbReference type="EMBL" id="JBJHZX010000011">
    <property type="protein sequence ID" value="MFL0195687.1"/>
    <property type="molecule type" value="Genomic_DNA"/>
</dbReference>
<feature type="transmembrane region" description="Helical" evidence="1">
    <location>
        <begin position="46"/>
        <end position="64"/>
    </location>
</feature>